<dbReference type="AlphaFoldDB" id="A0A915L044"/>
<keyword evidence="2" id="KW-1185">Reference proteome</keyword>
<name>A0A915L044_ROMCU</name>
<feature type="region of interest" description="Disordered" evidence="1">
    <location>
        <begin position="67"/>
        <end position="99"/>
    </location>
</feature>
<evidence type="ECO:0000256" key="1">
    <source>
        <dbReference type="SAM" id="MobiDB-lite"/>
    </source>
</evidence>
<evidence type="ECO:0000313" key="3">
    <source>
        <dbReference type="WBParaSite" id="nRc.2.0.1.t44437-RA"/>
    </source>
</evidence>
<organism evidence="2 3">
    <name type="scientific">Romanomermis culicivorax</name>
    <name type="common">Nematode worm</name>
    <dbReference type="NCBI Taxonomy" id="13658"/>
    <lineage>
        <taxon>Eukaryota</taxon>
        <taxon>Metazoa</taxon>
        <taxon>Ecdysozoa</taxon>
        <taxon>Nematoda</taxon>
        <taxon>Enoplea</taxon>
        <taxon>Dorylaimia</taxon>
        <taxon>Mermithida</taxon>
        <taxon>Mermithoidea</taxon>
        <taxon>Mermithidae</taxon>
        <taxon>Romanomermis</taxon>
    </lineage>
</organism>
<evidence type="ECO:0000313" key="2">
    <source>
        <dbReference type="Proteomes" id="UP000887565"/>
    </source>
</evidence>
<dbReference type="Proteomes" id="UP000887565">
    <property type="component" value="Unplaced"/>
</dbReference>
<dbReference type="WBParaSite" id="nRc.2.0.1.t44437-RA">
    <property type="protein sequence ID" value="nRc.2.0.1.t44437-RA"/>
    <property type="gene ID" value="nRc.2.0.1.g44437"/>
</dbReference>
<protein>
    <submittedName>
        <fullName evidence="3">HAT C-terminal dimerisation domain-containing protein</fullName>
    </submittedName>
</protein>
<sequence>MFTWAGKLHTIFDVLWKKENSMSPLKMSILNFFKKVDKLTAQDDVAESNSSEPEMDVEYLLNCDENSSMNDEDQLSAEEEKIQEEPSDSAEPVPTEKRSRNFEAIKSYSFQQPDCESLWADSAIPCSSKAEVYPNLSKLMKALLVMNVQNASVERGF</sequence>
<accession>A0A915L044</accession>
<reference evidence="3" key="1">
    <citation type="submission" date="2022-11" db="UniProtKB">
        <authorList>
            <consortium name="WormBaseParasite"/>
        </authorList>
    </citation>
    <scope>IDENTIFICATION</scope>
</reference>
<proteinExistence type="predicted"/>